<keyword evidence="3" id="KW-0808">Transferase</keyword>
<feature type="compositionally biased region" description="Polar residues" evidence="1">
    <location>
        <begin position="401"/>
        <end position="421"/>
    </location>
</feature>
<accession>A0A8H4KC11</accession>
<keyword evidence="4" id="KW-1185">Reference proteome</keyword>
<dbReference type="InterPro" id="IPR045518">
    <property type="entry name" value="2EXR"/>
</dbReference>
<protein>
    <submittedName>
        <fullName evidence="3">Glutathione s-transferase omega 2</fullName>
    </submittedName>
</protein>
<proteinExistence type="predicted"/>
<dbReference type="AlphaFoldDB" id="A0A8H4KC11"/>
<dbReference type="EMBL" id="JAADJG010000410">
    <property type="protein sequence ID" value="KAF4447246.1"/>
    <property type="molecule type" value="Genomic_DNA"/>
</dbReference>
<evidence type="ECO:0000313" key="3">
    <source>
        <dbReference type="EMBL" id="KAF4447246.1"/>
    </source>
</evidence>
<gene>
    <name evidence="3" type="ORF">F53441_9205</name>
</gene>
<dbReference type="GO" id="GO:0016740">
    <property type="term" value="F:transferase activity"/>
    <property type="evidence" value="ECO:0007669"/>
    <property type="project" value="UniProtKB-KW"/>
</dbReference>
<organism evidence="3 4">
    <name type="scientific">Fusarium austroafricanum</name>
    <dbReference type="NCBI Taxonomy" id="2364996"/>
    <lineage>
        <taxon>Eukaryota</taxon>
        <taxon>Fungi</taxon>
        <taxon>Dikarya</taxon>
        <taxon>Ascomycota</taxon>
        <taxon>Pezizomycotina</taxon>
        <taxon>Sordariomycetes</taxon>
        <taxon>Hypocreomycetidae</taxon>
        <taxon>Hypocreales</taxon>
        <taxon>Nectriaceae</taxon>
        <taxon>Fusarium</taxon>
        <taxon>Fusarium concolor species complex</taxon>
    </lineage>
</organism>
<dbReference type="Proteomes" id="UP000605986">
    <property type="component" value="Unassembled WGS sequence"/>
</dbReference>
<sequence length="421" mass="48254">MAPDTFPQFVKLPKEIQILIWEAAVRPVPGDRHVHRFFIADYHLNQPHPSHNIPGRFLHLLRTRAFKYASLNVESGFSLAIPADDKDGNPNDSVYLTDSSLWTVCKESRQAMERRFEKNEWWSHVKSPFHPKRTATWGHYVGEEGAAHTASYRGDDGVVKHITINHDKDLVHLDPRFLNDVDWWHLRTTVFVPLFDHRDSLDPGIEPSFIGDNIALDYDRSIIDTLEGRVRHYTQKYLQMYSGQFVDMISLLYDVAKRTIWFIDYGLVRATQISTNTLQGNVGKIEGEPNVLSTREVFRSSDFIYTEVKREDVGLLWHISDDEVNNGATETAFDMFDVLRPRFGDYLGIENFDRLRVLACQPAPGRTLPPKTPWARRCGSDPSCEICGFKEAAPPVRPSTMKRQGSESSTDISMSDLNLFD</sequence>
<evidence type="ECO:0000259" key="2">
    <source>
        <dbReference type="Pfam" id="PF20150"/>
    </source>
</evidence>
<evidence type="ECO:0000256" key="1">
    <source>
        <dbReference type="SAM" id="MobiDB-lite"/>
    </source>
</evidence>
<dbReference type="OrthoDB" id="3596450at2759"/>
<feature type="domain" description="2EXR" evidence="2">
    <location>
        <begin position="6"/>
        <end position="116"/>
    </location>
</feature>
<comment type="caution">
    <text evidence="3">The sequence shown here is derived from an EMBL/GenBank/DDBJ whole genome shotgun (WGS) entry which is preliminary data.</text>
</comment>
<name>A0A8H4KC11_9HYPO</name>
<evidence type="ECO:0000313" key="4">
    <source>
        <dbReference type="Proteomes" id="UP000605986"/>
    </source>
</evidence>
<dbReference type="Pfam" id="PF20150">
    <property type="entry name" value="2EXR"/>
    <property type="match status" value="1"/>
</dbReference>
<feature type="region of interest" description="Disordered" evidence="1">
    <location>
        <begin position="394"/>
        <end position="421"/>
    </location>
</feature>
<reference evidence="3" key="1">
    <citation type="submission" date="2020-01" db="EMBL/GenBank/DDBJ databases">
        <title>Identification and distribution of gene clusters putatively required for synthesis of sphingolipid metabolism inhibitors in phylogenetically diverse species of the filamentous fungus Fusarium.</title>
        <authorList>
            <person name="Kim H.-S."/>
            <person name="Busman M."/>
            <person name="Brown D.W."/>
            <person name="Divon H."/>
            <person name="Uhlig S."/>
            <person name="Proctor R.H."/>
        </authorList>
    </citation>
    <scope>NUCLEOTIDE SEQUENCE</scope>
    <source>
        <strain evidence="3">NRRL 53441</strain>
    </source>
</reference>